<dbReference type="EMBL" id="JH165777">
    <property type="protein sequence ID" value="EHA97862.1"/>
    <property type="molecule type" value="Genomic_DNA"/>
</dbReference>
<reference evidence="2 3" key="1">
    <citation type="journal article" date="2011" name="Nature">
        <title>Genome sequencing reveals insights into physiology and longevity of the naked mole rat.</title>
        <authorList>
            <person name="Kim E.B."/>
            <person name="Fang X."/>
            <person name="Fushan A.A."/>
            <person name="Huang Z."/>
            <person name="Lobanov A.V."/>
            <person name="Han L."/>
            <person name="Marino S.M."/>
            <person name="Sun X."/>
            <person name="Turanov A.A."/>
            <person name="Yang P."/>
            <person name="Yim S.H."/>
            <person name="Zhao X."/>
            <person name="Kasaikina M.V."/>
            <person name="Stoletzki N."/>
            <person name="Peng C."/>
            <person name="Polak P."/>
            <person name="Xiong Z."/>
            <person name="Kiezun A."/>
            <person name="Zhu Y."/>
            <person name="Chen Y."/>
            <person name="Kryukov G.V."/>
            <person name="Zhang Q."/>
            <person name="Peshkin L."/>
            <person name="Yang L."/>
            <person name="Bronson R.T."/>
            <person name="Buffenstein R."/>
            <person name="Wang B."/>
            <person name="Han C."/>
            <person name="Li Q."/>
            <person name="Chen L."/>
            <person name="Zhao W."/>
            <person name="Sunyaev S.R."/>
            <person name="Park T.J."/>
            <person name="Zhang G."/>
            <person name="Wang J."/>
            <person name="Gladyshev V.N."/>
        </authorList>
    </citation>
    <scope>NUCLEOTIDE SEQUENCE [LARGE SCALE GENOMIC DNA]</scope>
</reference>
<protein>
    <submittedName>
        <fullName evidence="2">Uncharacterized protein</fullName>
    </submittedName>
</protein>
<evidence type="ECO:0000256" key="1">
    <source>
        <dbReference type="SAM" id="MobiDB-lite"/>
    </source>
</evidence>
<proteinExistence type="predicted"/>
<evidence type="ECO:0000313" key="3">
    <source>
        <dbReference type="Proteomes" id="UP000006813"/>
    </source>
</evidence>
<sequence length="90" mass="9404">MQDALLPRGLHCGARPAAELRNPVPKCMSPNSGDPGGPPKSYALGAERDCSASPAEESSDQRSKEPGSILEKLQGLPATNYIIAKNSLTS</sequence>
<organism evidence="2 3">
    <name type="scientific">Heterocephalus glaber</name>
    <name type="common">Naked mole rat</name>
    <dbReference type="NCBI Taxonomy" id="10181"/>
    <lineage>
        <taxon>Eukaryota</taxon>
        <taxon>Metazoa</taxon>
        <taxon>Chordata</taxon>
        <taxon>Craniata</taxon>
        <taxon>Vertebrata</taxon>
        <taxon>Euteleostomi</taxon>
        <taxon>Mammalia</taxon>
        <taxon>Eutheria</taxon>
        <taxon>Euarchontoglires</taxon>
        <taxon>Glires</taxon>
        <taxon>Rodentia</taxon>
        <taxon>Hystricomorpha</taxon>
        <taxon>Bathyergidae</taxon>
        <taxon>Heterocephalus</taxon>
    </lineage>
</organism>
<name>G5ALF2_HETGA</name>
<dbReference type="Proteomes" id="UP000006813">
    <property type="component" value="Unassembled WGS sequence"/>
</dbReference>
<gene>
    <name evidence="2" type="ORF">GW7_06514</name>
</gene>
<dbReference type="InParanoid" id="G5ALF2"/>
<dbReference type="AlphaFoldDB" id="G5ALF2"/>
<accession>G5ALF2</accession>
<evidence type="ECO:0000313" key="2">
    <source>
        <dbReference type="EMBL" id="EHA97862.1"/>
    </source>
</evidence>
<feature type="region of interest" description="Disordered" evidence="1">
    <location>
        <begin position="16"/>
        <end position="72"/>
    </location>
</feature>